<reference evidence="8 9" key="1">
    <citation type="submission" date="2017-06" db="EMBL/GenBank/DDBJ databases">
        <authorList>
            <person name="Kim H.J."/>
            <person name="Triplett B.A."/>
        </authorList>
    </citation>
    <scope>NUCLEOTIDE SEQUENCE [LARGE SCALE GENOMIC DNA]</scope>
    <source>
        <strain evidence="8 9">DSM 8800</strain>
    </source>
</reference>
<dbReference type="Pfam" id="PF09335">
    <property type="entry name" value="VTT_dom"/>
    <property type="match status" value="1"/>
</dbReference>
<dbReference type="RefSeq" id="WP_089384906.1">
    <property type="nucleotide sequence ID" value="NZ_FZNQ01000009.1"/>
</dbReference>
<keyword evidence="5 6" id="KW-0472">Membrane</keyword>
<comment type="subcellular location">
    <subcellularLocation>
        <location evidence="1">Cell membrane</location>
        <topology evidence="1">Multi-pass membrane protein</topology>
    </subcellularLocation>
</comment>
<dbReference type="PANTHER" id="PTHR42709">
    <property type="entry name" value="ALKALINE PHOSPHATASE LIKE PROTEIN"/>
    <property type="match status" value="1"/>
</dbReference>
<feature type="transmembrane region" description="Helical" evidence="6">
    <location>
        <begin position="113"/>
        <end position="136"/>
    </location>
</feature>
<evidence type="ECO:0000256" key="5">
    <source>
        <dbReference type="ARBA" id="ARBA00023136"/>
    </source>
</evidence>
<evidence type="ECO:0000256" key="3">
    <source>
        <dbReference type="ARBA" id="ARBA00022692"/>
    </source>
</evidence>
<dbReference type="OrthoDB" id="204088at2157"/>
<keyword evidence="3 6" id="KW-0812">Transmembrane</keyword>
<evidence type="ECO:0000313" key="9">
    <source>
        <dbReference type="Proteomes" id="UP000198397"/>
    </source>
</evidence>
<proteinExistence type="predicted"/>
<dbReference type="InterPro" id="IPR032816">
    <property type="entry name" value="VTT_dom"/>
</dbReference>
<evidence type="ECO:0000256" key="2">
    <source>
        <dbReference type="ARBA" id="ARBA00022475"/>
    </source>
</evidence>
<keyword evidence="9" id="KW-1185">Reference proteome</keyword>
<evidence type="ECO:0000313" key="8">
    <source>
        <dbReference type="EMBL" id="SNR48832.1"/>
    </source>
</evidence>
<protein>
    <submittedName>
        <fullName evidence="8">Membrane protein DedA, SNARE-associated domain</fullName>
    </submittedName>
</protein>
<accession>A0A238WQL2</accession>
<name>A0A238WQL2_HALVU</name>
<feature type="transmembrane region" description="Helical" evidence="6">
    <location>
        <begin position="142"/>
        <end position="164"/>
    </location>
</feature>
<keyword evidence="2" id="KW-1003">Cell membrane</keyword>
<gene>
    <name evidence="8" type="ORF">SAMN06264855_10982</name>
</gene>
<evidence type="ECO:0000256" key="6">
    <source>
        <dbReference type="SAM" id="Phobius"/>
    </source>
</evidence>
<dbReference type="GO" id="GO:0005886">
    <property type="term" value="C:plasma membrane"/>
    <property type="evidence" value="ECO:0007669"/>
    <property type="project" value="UniProtKB-SubCell"/>
</dbReference>
<keyword evidence="4 6" id="KW-1133">Transmembrane helix</keyword>
<evidence type="ECO:0000259" key="7">
    <source>
        <dbReference type="Pfam" id="PF09335"/>
    </source>
</evidence>
<dbReference type="EMBL" id="FZNQ01000009">
    <property type="protein sequence ID" value="SNR48832.1"/>
    <property type="molecule type" value="Genomic_DNA"/>
</dbReference>
<organism evidence="8 9">
    <name type="scientific">Halorubrum vacuolatum</name>
    <name type="common">Natronobacterium vacuolatum</name>
    <dbReference type="NCBI Taxonomy" id="63740"/>
    <lineage>
        <taxon>Archaea</taxon>
        <taxon>Methanobacteriati</taxon>
        <taxon>Methanobacteriota</taxon>
        <taxon>Stenosarchaea group</taxon>
        <taxon>Halobacteria</taxon>
        <taxon>Halobacteriales</taxon>
        <taxon>Haloferacaceae</taxon>
        <taxon>Halorubrum</taxon>
    </lineage>
</organism>
<dbReference type="AlphaFoldDB" id="A0A238WQL2"/>
<dbReference type="Proteomes" id="UP000198397">
    <property type="component" value="Unassembled WGS sequence"/>
</dbReference>
<evidence type="ECO:0000256" key="4">
    <source>
        <dbReference type="ARBA" id="ARBA00022989"/>
    </source>
</evidence>
<feature type="transmembrane region" description="Helical" evidence="6">
    <location>
        <begin position="6"/>
        <end position="27"/>
    </location>
</feature>
<dbReference type="PANTHER" id="PTHR42709:SF6">
    <property type="entry name" value="UNDECAPRENYL PHOSPHATE TRANSPORTER A"/>
    <property type="match status" value="1"/>
</dbReference>
<feature type="domain" description="VTT" evidence="7">
    <location>
        <begin position="56"/>
        <end position="157"/>
    </location>
</feature>
<dbReference type="InterPro" id="IPR051311">
    <property type="entry name" value="DedA_domain"/>
</dbReference>
<evidence type="ECO:0000256" key="1">
    <source>
        <dbReference type="ARBA" id="ARBA00004651"/>
    </source>
</evidence>
<sequence length="168" mass="17954">MLDATIDAAFALLLYVGLPALFIFFILKGALIGKPLPTSIFLPGYILAIGADRIEMAGIVTVSASGYVTGQLIVYSMARRGGRSAIESAPRVSISAERLDQVEALFERYGGPAVFITNFVPYLRGLIFIPAGIARYPIPPLIVYAFTSTIIYHAALVAVTVGAFRAIV</sequence>